<protein>
    <submittedName>
        <fullName evidence="1">Uncharacterized protein</fullName>
    </submittedName>
</protein>
<dbReference type="HOGENOM" id="CLU_3228993_0_0_11"/>
<reference evidence="1 2" key="1">
    <citation type="journal article" date="2011" name="Stand. Genomic Sci.">
        <title>Complete genome sequence of Arthrobacter phenanthrenivorans type strain (Sphe3).</title>
        <authorList>
            <person name="Kallimanis A."/>
            <person name="Labutti K.M."/>
            <person name="Lapidus A."/>
            <person name="Clum A."/>
            <person name="Lykidis A."/>
            <person name="Mavromatis K."/>
            <person name="Pagani I."/>
            <person name="Liolios K."/>
            <person name="Ivanova N."/>
            <person name="Goodwin L."/>
            <person name="Pitluck S."/>
            <person name="Chen A."/>
            <person name="Palaniappan K."/>
            <person name="Markowitz V."/>
            <person name="Bristow J."/>
            <person name="Velentzas A.D."/>
            <person name="Perisynakis A."/>
            <person name="Ouzounis C.C."/>
            <person name="Kyrpides N.C."/>
            <person name="Koukkou A.I."/>
            <person name="Drainas C."/>
        </authorList>
    </citation>
    <scope>NUCLEOTIDE SEQUENCE [LARGE SCALE GENOMIC DNA]</scope>
    <source>
        <strain evidence="2">DSM 18606 / JCM 16027 / LMG 23796 / Sphe3</strain>
    </source>
</reference>
<dbReference type="KEGG" id="apn:Asphe3_30010"/>
<sequence>MPAFSDRLVLHWVAFLQYLAVFRFVEDCGREKGRNRQYVAEGE</sequence>
<evidence type="ECO:0000313" key="1">
    <source>
        <dbReference type="EMBL" id="ADX74112.1"/>
    </source>
</evidence>
<dbReference type="Proteomes" id="UP000008639">
    <property type="component" value="Chromosome"/>
</dbReference>
<dbReference type="EMBL" id="CP002379">
    <property type="protein sequence ID" value="ADX74112.1"/>
    <property type="molecule type" value="Genomic_DNA"/>
</dbReference>
<gene>
    <name evidence="1" type="ordered locus">Asphe3_30010</name>
</gene>
<proteinExistence type="predicted"/>
<accession>F0MBX1</accession>
<dbReference type="AlphaFoldDB" id="F0MBX1"/>
<organism evidence="1 2">
    <name type="scientific">Pseudarthrobacter phenanthrenivorans (strain DSM 18606 / JCM 16027 / LMG 23796 / Sphe3)</name>
    <name type="common">Arthrobacter phenanthrenivorans</name>
    <dbReference type="NCBI Taxonomy" id="930171"/>
    <lineage>
        <taxon>Bacteria</taxon>
        <taxon>Bacillati</taxon>
        <taxon>Actinomycetota</taxon>
        <taxon>Actinomycetes</taxon>
        <taxon>Micrococcales</taxon>
        <taxon>Micrococcaceae</taxon>
        <taxon>Pseudarthrobacter</taxon>
    </lineage>
</organism>
<evidence type="ECO:0000313" key="2">
    <source>
        <dbReference type="Proteomes" id="UP000008639"/>
    </source>
</evidence>
<dbReference type="STRING" id="930171.Asphe3_30010"/>
<name>F0MBX1_PSEPM</name>